<dbReference type="GeneID" id="64696570"/>
<accession>A0A9P7JNH4</accession>
<feature type="region of interest" description="Disordered" evidence="1">
    <location>
        <begin position="108"/>
        <end position="157"/>
    </location>
</feature>
<dbReference type="AlphaFoldDB" id="A0A9P7JNH4"/>
<keyword evidence="3" id="KW-1185">Reference proteome</keyword>
<dbReference type="RefSeq" id="XP_041286841.1">
    <property type="nucleotide sequence ID" value="XM_041434311.1"/>
</dbReference>
<dbReference type="Gene3D" id="1.10.560.10">
    <property type="entry name" value="GroEL-like equatorial domain"/>
    <property type="match status" value="1"/>
</dbReference>
<reference evidence="2" key="1">
    <citation type="journal article" date="2020" name="New Phytol.">
        <title>Comparative genomics reveals dynamic genome evolution in host specialist ectomycorrhizal fungi.</title>
        <authorList>
            <person name="Lofgren L.A."/>
            <person name="Nguyen N.H."/>
            <person name="Vilgalys R."/>
            <person name="Ruytinx J."/>
            <person name="Liao H.L."/>
            <person name="Branco S."/>
            <person name="Kuo A."/>
            <person name="LaButti K."/>
            <person name="Lipzen A."/>
            <person name="Andreopoulos W."/>
            <person name="Pangilinan J."/>
            <person name="Riley R."/>
            <person name="Hundley H."/>
            <person name="Na H."/>
            <person name="Barry K."/>
            <person name="Grigoriev I.V."/>
            <person name="Stajich J.E."/>
            <person name="Kennedy P.G."/>
        </authorList>
    </citation>
    <scope>NUCLEOTIDE SEQUENCE</scope>
    <source>
        <strain evidence="2">FC423</strain>
    </source>
</reference>
<organism evidence="2 3">
    <name type="scientific">Suillus discolor</name>
    <dbReference type="NCBI Taxonomy" id="1912936"/>
    <lineage>
        <taxon>Eukaryota</taxon>
        <taxon>Fungi</taxon>
        <taxon>Dikarya</taxon>
        <taxon>Basidiomycota</taxon>
        <taxon>Agaricomycotina</taxon>
        <taxon>Agaricomycetes</taxon>
        <taxon>Agaricomycetidae</taxon>
        <taxon>Boletales</taxon>
        <taxon>Suillineae</taxon>
        <taxon>Suillaceae</taxon>
        <taxon>Suillus</taxon>
    </lineage>
</organism>
<dbReference type="InterPro" id="IPR027409">
    <property type="entry name" value="GroEL-like_apical_dom_sf"/>
</dbReference>
<dbReference type="SUPFAM" id="SSF52029">
    <property type="entry name" value="GroEL apical domain-like"/>
    <property type="match status" value="1"/>
</dbReference>
<gene>
    <name evidence="2" type="ORF">F5147DRAFT_657722</name>
</gene>
<comment type="caution">
    <text evidence="2">The sequence shown here is derived from an EMBL/GenBank/DDBJ whole genome shotgun (WGS) entry which is preliminary data.</text>
</comment>
<name>A0A9P7JNH4_9AGAM</name>
<evidence type="ECO:0000313" key="3">
    <source>
        <dbReference type="Proteomes" id="UP000823399"/>
    </source>
</evidence>
<sequence length="157" mass="17383">MVIILAGELLKKPVNFPVMGLHRSEVIKGYKLACAKALGELETYCPLSHRSSPQTLSTRFRQLEKIFKEIPDSGIEVIIAGSFISDFALHYLNRFNIAVLKATPLAHTPQRKPGHVETTEISGDRVTRGDGQPSRRSRAPRLVPGVDTTEPELGKRV</sequence>
<protein>
    <submittedName>
        <fullName evidence="2">Uncharacterized protein</fullName>
    </submittedName>
</protein>
<dbReference type="EMBL" id="JABBWM010000091">
    <property type="protein sequence ID" value="KAG2092316.1"/>
    <property type="molecule type" value="Genomic_DNA"/>
</dbReference>
<evidence type="ECO:0000256" key="1">
    <source>
        <dbReference type="SAM" id="MobiDB-lite"/>
    </source>
</evidence>
<dbReference type="SUPFAM" id="SSF48592">
    <property type="entry name" value="GroEL equatorial domain-like"/>
    <property type="match status" value="1"/>
</dbReference>
<feature type="compositionally biased region" description="Basic and acidic residues" evidence="1">
    <location>
        <begin position="114"/>
        <end position="128"/>
    </location>
</feature>
<evidence type="ECO:0000313" key="2">
    <source>
        <dbReference type="EMBL" id="KAG2092316.1"/>
    </source>
</evidence>
<dbReference type="InterPro" id="IPR027413">
    <property type="entry name" value="GROEL-like_equatorial_sf"/>
</dbReference>
<dbReference type="Proteomes" id="UP000823399">
    <property type="component" value="Unassembled WGS sequence"/>
</dbReference>
<dbReference type="OrthoDB" id="2687950at2759"/>
<proteinExistence type="predicted"/>